<name>A0AAP0EBP5_9MAGN</name>
<proteinExistence type="predicted"/>
<evidence type="ECO:0000313" key="2">
    <source>
        <dbReference type="Proteomes" id="UP001417504"/>
    </source>
</evidence>
<organism evidence="1 2">
    <name type="scientific">Stephania japonica</name>
    <dbReference type="NCBI Taxonomy" id="461633"/>
    <lineage>
        <taxon>Eukaryota</taxon>
        <taxon>Viridiplantae</taxon>
        <taxon>Streptophyta</taxon>
        <taxon>Embryophyta</taxon>
        <taxon>Tracheophyta</taxon>
        <taxon>Spermatophyta</taxon>
        <taxon>Magnoliopsida</taxon>
        <taxon>Ranunculales</taxon>
        <taxon>Menispermaceae</taxon>
        <taxon>Menispermoideae</taxon>
        <taxon>Cissampelideae</taxon>
        <taxon>Stephania</taxon>
    </lineage>
</organism>
<accession>A0AAP0EBP5</accession>
<reference evidence="1 2" key="1">
    <citation type="submission" date="2024-01" db="EMBL/GenBank/DDBJ databases">
        <title>Genome assemblies of Stephania.</title>
        <authorList>
            <person name="Yang L."/>
        </authorList>
    </citation>
    <scope>NUCLEOTIDE SEQUENCE [LARGE SCALE GENOMIC DNA]</scope>
    <source>
        <strain evidence="1">QJT</strain>
        <tissue evidence="1">Leaf</tissue>
    </source>
</reference>
<sequence length="80" mass="9209">MLGVYLTCLGLYVKLKCKTFFETLHYVITTNSLDDSFIVFKVRCLKVSFENVILIEFEPVIYALTQRYSTPKSGFTSVPK</sequence>
<dbReference type="AlphaFoldDB" id="A0AAP0EBP5"/>
<evidence type="ECO:0000313" key="1">
    <source>
        <dbReference type="EMBL" id="KAK9090310.1"/>
    </source>
</evidence>
<keyword evidence="2" id="KW-1185">Reference proteome</keyword>
<dbReference type="EMBL" id="JBBNAE010000010">
    <property type="protein sequence ID" value="KAK9090310.1"/>
    <property type="molecule type" value="Genomic_DNA"/>
</dbReference>
<comment type="caution">
    <text evidence="1">The sequence shown here is derived from an EMBL/GenBank/DDBJ whole genome shotgun (WGS) entry which is preliminary data.</text>
</comment>
<gene>
    <name evidence="1" type="ORF">Sjap_023487</name>
</gene>
<dbReference type="Proteomes" id="UP001417504">
    <property type="component" value="Unassembled WGS sequence"/>
</dbReference>
<protein>
    <submittedName>
        <fullName evidence="1">Uncharacterized protein</fullName>
    </submittedName>
</protein>